<dbReference type="InterPro" id="IPR036291">
    <property type="entry name" value="NAD(P)-bd_dom_sf"/>
</dbReference>
<dbReference type="Proteomes" id="UP001501822">
    <property type="component" value="Unassembled WGS sequence"/>
</dbReference>
<protein>
    <submittedName>
        <fullName evidence="4">SDR family oxidoreductase</fullName>
    </submittedName>
</protein>
<dbReference type="InterPro" id="IPR057326">
    <property type="entry name" value="KR_dom"/>
</dbReference>
<dbReference type="PRINTS" id="PR00080">
    <property type="entry name" value="SDRFAMILY"/>
</dbReference>
<sequence>MSFTTPLPQAEQTSGRPRVAIVTGGSRGIGRDTAARLAADGFAVVVGYAGNRDLAEAAVKEVAAAGGRAVAVQADVADEHQVAAMFEKAESEYGGVDVVVNAAGRMDLSPIADLDLAVLDAMHRTNIRGAFVVARQAARTLRPGGSVILFSTSQVGLAFPAYGGYVASKGAVEALTRVLAQELGDRNITVNTVAPGATATDMFLDGKDEETIARVAAQTPLNRIAAPAEVAELVAFLASPAGHWVNGQVVRANGGII</sequence>
<reference evidence="4 5" key="1">
    <citation type="journal article" date="2019" name="Int. J. Syst. Evol. Microbiol.">
        <title>The Global Catalogue of Microorganisms (GCM) 10K type strain sequencing project: providing services to taxonomists for standard genome sequencing and annotation.</title>
        <authorList>
            <consortium name="The Broad Institute Genomics Platform"/>
            <consortium name="The Broad Institute Genome Sequencing Center for Infectious Disease"/>
            <person name="Wu L."/>
            <person name="Ma J."/>
        </authorList>
    </citation>
    <scope>NUCLEOTIDE SEQUENCE [LARGE SCALE GENOMIC DNA]</scope>
    <source>
        <strain evidence="4 5">JCM 3146</strain>
    </source>
</reference>
<dbReference type="PANTHER" id="PTHR48107">
    <property type="entry name" value="NADPH-DEPENDENT ALDEHYDE REDUCTASE-LIKE PROTEIN, CHLOROPLASTIC-RELATED"/>
    <property type="match status" value="1"/>
</dbReference>
<dbReference type="PANTHER" id="PTHR48107:SF7">
    <property type="entry name" value="RE15974P"/>
    <property type="match status" value="1"/>
</dbReference>
<keyword evidence="2" id="KW-0560">Oxidoreductase</keyword>
<comment type="similarity">
    <text evidence="1">Belongs to the short-chain dehydrogenases/reductases (SDR) family.</text>
</comment>
<dbReference type="RefSeq" id="WP_252808400.1">
    <property type="nucleotide sequence ID" value="NZ_BAAABM010000037.1"/>
</dbReference>
<dbReference type="Gene3D" id="3.40.50.720">
    <property type="entry name" value="NAD(P)-binding Rossmann-like Domain"/>
    <property type="match status" value="1"/>
</dbReference>
<dbReference type="PRINTS" id="PR00081">
    <property type="entry name" value="GDHRDH"/>
</dbReference>
<evidence type="ECO:0000313" key="5">
    <source>
        <dbReference type="Proteomes" id="UP001501822"/>
    </source>
</evidence>
<proteinExistence type="inferred from homology"/>
<evidence type="ECO:0000313" key="4">
    <source>
        <dbReference type="EMBL" id="GAA0345459.1"/>
    </source>
</evidence>
<dbReference type="Pfam" id="PF13561">
    <property type="entry name" value="adh_short_C2"/>
    <property type="match status" value="1"/>
</dbReference>
<dbReference type="SMART" id="SM00822">
    <property type="entry name" value="PKS_KR"/>
    <property type="match status" value="1"/>
</dbReference>
<gene>
    <name evidence="4" type="ORF">GCM10010151_38750</name>
</gene>
<feature type="domain" description="Ketoreductase" evidence="3">
    <location>
        <begin position="18"/>
        <end position="196"/>
    </location>
</feature>
<evidence type="ECO:0000256" key="2">
    <source>
        <dbReference type="ARBA" id="ARBA00023002"/>
    </source>
</evidence>
<organism evidence="4 5">
    <name type="scientific">Actinoallomurus spadix</name>
    <dbReference type="NCBI Taxonomy" id="79912"/>
    <lineage>
        <taxon>Bacteria</taxon>
        <taxon>Bacillati</taxon>
        <taxon>Actinomycetota</taxon>
        <taxon>Actinomycetes</taxon>
        <taxon>Streptosporangiales</taxon>
        <taxon>Thermomonosporaceae</taxon>
        <taxon>Actinoallomurus</taxon>
    </lineage>
</organism>
<dbReference type="SUPFAM" id="SSF51735">
    <property type="entry name" value="NAD(P)-binding Rossmann-fold domains"/>
    <property type="match status" value="1"/>
</dbReference>
<keyword evidence="5" id="KW-1185">Reference proteome</keyword>
<evidence type="ECO:0000259" key="3">
    <source>
        <dbReference type="SMART" id="SM00822"/>
    </source>
</evidence>
<evidence type="ECO:0000256" key="1">
    <source>
        <dbReference type="ARBA" id="ARBA00006484"/>
    </source>
</evidence>
<comment type="caution">
    <text evidence="4">The sequence shown here is derived from an EMBL/GenBank/DDBJ whole genome shotgun (WGS) entry which is preliminary data.</text>
</comment>
<name>A0ABN0WTD1_9ACTN</name>
<accession>A0ABN0WTD1</accession>
<dbReference type="InterPro" id="IPR002347">
    <property type="entry name" value="SDR_fam"/>
</dbReference>
<dbReference type="EMBL" id="BAAABM010000037">
    <property type="protein sequence ID" value="GAA0345459.1"/>
    <property type="molecule type" value="Genomic_DNA"/>
</dbReference>